<evidence type="ECO:0000256" key="1">
    <source>
        <dbReference type="SAM" id="Phobius"/>
    </source>
</evidence>
<dbReference type="PANTHER" id="PTHR47380:SF4">
    <property type="entry name" value="OS02G0533000 PROTEIN"/>
    <property type="match status" value="1"/>
</dbReference>
<evidence type="ECO:0000313" key="2">
    <source>
        <dbReference type="EMBL" id="KAI7747527.1"/>
    </source>
</evidence>
<keyword evidence="1" id="KW-1133">Transmembrane helix</keyword>
<dbReference type="GO" id="GO:0009941">
    <property type="term" value="C:chloroplast envelope"/>
    <property type="evidence" value="ECO:0007669"/>
    <property type="project" value="TreeGrafter"/>
</dbReference>
<dbReference type="InterPro" id="IPR044200">
    <property type="entry name" value="At5g03900-like"/>
</dbReference>
<gene>
    <name evidence="2" type="ORF">M8C21_016729</name>
</gene>
<feature type="transmembrane region" description="Helical" evidence="1">
    <location>
        <begin position="313"/>
        <end position="335"/>
    </location>
</feature>
<feature type="transmembrane region" description="Helical" evidence="1">
    <location>
        <begin position="184"/>
        <end position="209"/>
    </location>
</feature>
<keyword evidence="1" id="KW-0472">Membrane</keyword>
<keyword evidence="3" id="KW-1185">Reference proteome</keyword>
<name>A0AAD5CT99_AMBAR</name>
<dbReference type="Proteomes" id="UP001206925">
    <property type="component" value="Unassembled WGS sequence"/>
</dbReference>
<evidence type="ECO:0000313" key="3">
    <source>
        <dbReference type="Proteomes" id="UP001206925"/>
    </source>
</evidence>
<dbReference type="AlphaFoldDB" id="A0AAD5CT99"/>
<reference evidence="2" key="1">
    <citation type="submission" date="2022-06" db="EMBL/GenBank/DDBJ databases">
        <title>Uncovering the hologenomic basis of an extraordinary plant invasion.</title>
        <authorList>
            <person name="Bieker V.C."/>
            <person name="Martin M.D."/>
            <person name="Gilbert T."/>
            <person name="Hodgins K."/>
            <person name="Battlay P."/>
            <person name="Petersen B."/>
            <person name="Wilson J."/>
        </authorList>
    </citation>
    <scope>NUCLEOTIDE SEQUENCE</scope>
    <source>
        <strain evidence="2">AA19_3_7</strain>
        <tissue evidence="2">Leaf</tissue>
    </source>
</reference>
<keyword evidence="1" id="KW-0812">Transmembrane</keyword>
<dbReference type="EMBL" id="JAMZMK010006739">
    <property type="protein sequence ID" value="KAI7747527.1"/>
    <property type="molecule type" value="Genomic_DNA"/>
</dbReference>
<proteinExistence type="predicted"/>
<accession>A0AAD5CT99</accession>
<feature type="transmembrane region" description="Helical" evidence="1">
    <location>
        <begin position="355"/>
        <end position="373"/>
    </location>
</feature>
<protein>
    <submittedName>
        <fullName evidence="2">Uncharacterized protein</fullName>
    </submittedName>
</protein>
<comment type="caution">
    <text evidence="2">The sequence shown here is derived from an EMBL/GenBank/DDBJ whole genome shotgun (WGS) entry which is preliminary data.</text>
</comment>
<sequence length="709" mass="81113">MASISTCLKITPTSYSNPKPSSLIFSRQFHFSPRAHNNIFRTHFFTLRNRNNNIIIDSRSYVSEIRAGYDVPSVVATEIVNRPGRKIESDKLTMEVRRRTMEAVDKCGRRVTVGDVAGMAGIKLIEAQRALQAIAADTNGFLEVSDEGDILYMFREDYRSKLASKSLWIKTEPLLEKLKSSAEYLVRVTFGTALIASILIVFTTIIAILTSSRFWDPYYHRRQFQNEHRGMRFILPVYSFVFGDGDPNEGIEEQRWKMGNILYQFPSLQRTAASKKRSKKELQKKFKERVGGPHKFLKENKWVLSKTSKKERAVIGGLGALNLFGVIALSAMLRAVKIVEPGPFILFVYKILPLLQFYAVSFFAIPSARWFLIQKRNAEIEKRNRARELHAQALQLPDVALKQKILSAQDMSEKTVIDQYRIVYTTDKDVSEQDYDKHEWDMRFKDTKYPVNYILGGATMVPTKRDLLLIRVLQHRRSLVSQSRAGYNAPSVVNRPGRIIESDKLTTESGAEYLIRVFSFVFGDGDPNEDIEEQRWKMIGQYIGSNDGVVTAEELAPYLDVETAVKTDDDSYILPVLLRFDGQPLVDKEGNILYQFPSLQRTAASKKRSKEELEKKFKERVGGPHKFFKENKWELSKTSDKERAVIGGLGALNLFGVIVLSAMLKRNAEIVKRNWARELRAQALQLPDVALKRKWKTGIDFCIPPRPKL</sequence>
<feature type="transmembrane region" description="Helical" evidence="1">
    <location>
        <begin position="644"/>
        <end position="664"/>
    </location>
</feature>
<organism evidence="2 3">
    <name type="scientific">Ambrosia artemisiifolia</name>
    <name type="common">Common ragweed</name>
    <dbReference type="NCBI Taxonomy" id="4212"/>
    <lineage>
        <taxon>Eukaryota</taxon>
        <taxon>Viridiplantae</taxon>
        <taxon>Streptophyta</taxon>
        <taxon>Embryophyta</taxon>
        <taxon>Tracheophyta</taxon>
        <taxon>Spermatophyta</taxon>
        <taxon>Magnoliopsida</taxon>
        <taxon>eudicotyledons</taxon>
        <taxon>Gunneridae</taxon>
        <taxon>Pentapetalae</taxon>
        <taxon>asterids</taxon>
        <taxon>campanulids</taxon>
        <taxon>Asterales</taxon>
        <taxon>Asteraceae</taxon>
        <taxon>Asteroideae</taxon>
        <taxon>Heliantheae alliance</taxon>
        <taxon>Heliantheae</taxon>
        <taxon>Ambrosia</taxon>
    </lineage>
</organism>
<dbReference type="PANTHER" id="PTHR47380">
    <property type="entry name" value="OS02G0533000 PROTEIN"/>
    <property type="match status" value="1"/>
</dbReference>